<reference evidence="13 14" key="1">
    <citation type="submission" date="2015-04" db="EMBL/GenBank/DDBJ databases">
        <authorList>
            <person name="Heijne W.H."/>
            <person name="Fedorova N.D."/>
            <person name="Nierman W.C."/>
            <person name="Vollebregt A.W."/>
            <person name="Zhao Z."/>
            <person name="Wu L."/>
            <person name="Kumar M."/>
            <person name="Stam H."/>
            <person name="van den Berg M.A."/>
            <person name="Pel H.J."/>
        </authorList>
    </citation>
    <scope>NUCLEOTIDE SEQUENCE [LARGE SCALE GENOMIC DNA]</scope>
    <source>
        <strain evidence="13 14">CBS 393.64</strain>
    </source>
</reference>
<dbReference type="GO" id="GO:0106310">
    <property type="term" value="F:protein serine kinase activity"/>
    <property type="evidence" value="ECO:0007669"/>
    <property type="project" value="RHEA"/>
</dbReference>
<feature type="compositionally biased region" description="Basic and acidic residues" evidence="11">
    <location>
        <begin position="147"/>
        <end position="169"/>
    </location>
</feature>
<dbReference type="FunFam" id="1.10.510.10:FF:000397">
    <property type="entry name" value="Serine/threonine-protein kinase KIN4"/>
    <property type="match status" value="1"/>
</dbReference>
<dbReference type="AlphaFoldDB" id="A0A0F4YM20"/>
<evidence type="ECO:0000256" key="10">
    <source>
        <dbReference type="PROSITE-ProRule" id="PRU10141"/>
    </source>
</evidence>
<evidence type="ECO:0000256" key="2">
    <source>
        <dbReference type="ARBA" id="ARBA00022527"/>
    </source>
</evidence>
<dbReference type="PROSITE" id="PS50011">
    <property type="entry name" value="PROTEIN_KINASE_DOM"/>
    <property type="match status" value="1"/>
</dbReference>
<gene>
    <name evidence="13" type="ORF">T310_7127</name>
</gene>
<feature type="compositionally biased region" description="Basic and acidic residues" evidence="11">
    <location>
        <begin position="1036"/>
        <end position="1046"/>
    </location>
</feature>
<feature type="compositionally biased region" description="Low complexity" evidence="11">
    <location>
        <begin position="84"/>
        <end position="98"/>
    </location>
</feature>
<dbReference type="Gene3D" id="1.10.510.10">
    <property type="entry name" value="Transferase(Phosphotransferase) domain 1"/>
    <property type="match status" value="1"/>
</dbReference>
<keyword evidence="3" id="KW-0597">Phosphoprotein</keyword>
<feature type="compositionally biased region" description="Polar residues" evidence="11">
    <location>
        <begin position="724"/>
        <end position="735"/>
    </location>
</feature>
<dbReference type="Proteomes" id="UP000053958">
    <property type="component" value="Unassembled WGS sequence"/>
</dbReference>
<dbReference type="InterPro" id="IPR017441">
    <property type="entry name" value="Protein_kinase_ATP_BS"/>
</dbReference>
<name>A0A0F4YM20_RASE3</name>
<feature type="compositionally biased region" description="Basic and acidic residues" evidence="11">
    <location>
        <begin position="931"/>
        <end position="941"/>
    </location>
</feature>
<dbReference type="GO" id="GO:0000011">
    <property type="term" value="P:vacuole inheritance"/>
    <property type="evidence" value="ECO:0007669"/>
    <property type="project" value="UniProtKB-ARBA"/>
</dbReference>
<feature type="region of interest" description="Disordered" evidence="11">
    <location>
        <begin position="617"/>
        <end position="862"/>
    </location>
</feature>
<feature type="compositionally biased region" description="Low complexity" evidence="11">
    <location>
        <begin position="47"/>
        <end position="62"/>
    </location>
</feature>
<dbReference type="SMART" id="SM00220">
    <property type="entry name" value="S_TKc"/>
    <property type="match status" value="1"/>
</dbReference>
<evidence type="ECO:0000313" key="14">
    <source>
        <dbReference type="Proteomes" id="UP000053958"/>
    </source>
</evidence>
<keyword evidence="2 13" id="KW-0723">Serine/threonine-protein kinase</keyword>
<feature type="compositionally biased region" description="Polar residues" evidence="11">
    <location>
        <begin position="1047"/>
        <end position="1073"/>
    </location>
</feature>
<feature type="compositionally biased region" description="Basic and acidic residues" evidence="11">
    <location>
        <begin position="666"/>
        <end position="675"/>
    </location>
</feature>
<feature type="compositionally biased region" description="Polar residues" evidence="11">
    <location>
        <begin position="193"/>
        <end position="211"/>
    </location>
</feature>
<feature type="compositionally biased region" description="Low complexity" evidence="11">
    <location>
        <begin position="998"/>
        <end position="1012"/>
    </location>
</feature>
<dbReference type="RefSeq" id="XP_013325523.1">
    <property type="nucleotide sequence ID" value="XM_013470069.1"/>
</dbReference>
<feature type="domain" description="Protein kinase" evidence="12">
    <location>
        <begin position="305"/>
        <end position="599"/>
    </location>
</feature>
<evidence type="ECO:0000256" key="4">
    <source>
        <dbReference type="ARBA" id="ARBA00022679"/>
    </source>
</evidence>
<feature type="compositionally biased region" description="Basic and acidic residues" evidence="11">
    <location>
        <begin position="286"/>
        <end position="296"/>
    </location>
</feature>
<feature type="compositionally biased region" description="Basic and acidic residues" evidence="11">
    <location>
        <begin position="950"/>
        <end position="960"/>
    </location>
</feature>
<dbReference type="PROSITE" id="PS00107">
    <property type="entry name" value="PROTEIN_KINASE_ATP"/>
    <property type="match status" value="1"/>
</dbReference>
<comment type="catalytic activity">
    <reaction evidence="8">
        <text>L-threonyl-[protein] + ATP = O-phospho-L-threonyl-[protein] + ADP + H(+)</text>
        <dbReference type="Rhea" id="RHEA:46608"/>
        <dbReference type="Rhea" id="RHEA-COMP:11060"/>
        <dbReference type="Rhea" id="RHEA-COMP:11605"/>
        <dbReference type="ChEBI" id="CHEBI:15378"/>
        <dbReference type="ChEBI" id="CHEBI:30013"/>
        <dbReference type="ChEBI" id="CHEBI:30616"/>
        <dbReference type="ChEBI" id="CHEBI:61977"/>
        <dbReference type="ChEBI" id="CHEBI:456216"/>
        <dbReference type="EC" id="2.7.11.1"/>
    </reaction>
</comment>
<protein>
    <recommendedName>
        <fullName evidence="1">non-specific serine/threonine protein kinase</fullName>
        <ecNumber evidence="1">2.7.11.1</ecNumber>
    </recommendedName>
</protein>
<keyword evidence="7 10" id="KW-0067">ATP-binding</keyword>
<dbReference type="GO" id="GO:0045033">
    <property type="term" value="P:peroxisome inheritance"/>
    <property type="evidence" value="ECO:0007669"/>
    <property type="project" value="UniProtKB-ARBA"/>
</dbReference>
<dbReference type="Pfam" id="PF00069">
    <property type="entry name" value="Pkinase"/>
    <property type="match status" value="1"/>
</dbReference>
<dbReference type="GO" id="GO:0005524">
    <property type="term" value="F:ATP binding"/>
    <property type="evidence" value="ECO:0007669"/>
    <property type="project" value="UniProtKB-UniRule"/>
</dbReference>
<sequence length="1147" mass="124670">MSSAAMQTISPHTSAPASSPYASSSHAFQARTQQSYSPQPADVPSHNSPASRRPSRQPSANAVHVSSSLAPQWPSHVSPSDAMSTSTQQQQQPLPTTTREAPASPVSAQSSGHSRNRSHVPEPLGTPPIPPRTSSNQRSRHHNSGHSRNEGKDRGDRERSATSRDRPMDETSAGGGRSRRKAPQSPEGPPRATNANEAQDQSSTSALQSRSDAAMGAPSGQPSLVKESSTIINQVVITDPAEDIERENARQIEAQPSSAVGLTPVTGLSLVGDEGVDDGGRGGLRSRHDYSSNSGRKKETTFGQYILGQTLGEGEFGKVKLGWKKDGSVQVAIKLIRRESLGSNPSRLPKIYREISILRELSHPNIVRLHEMVETDRHIGIIMEYASGGELFDYILNNRYLKDNAARRLFAQLVSGVGYLHKKGIVHRDLKLENLLLDRNRNIIITDFGFANTFNPNDELGEEIEYNLTNKEFVKRMRLDKVDANGMRRGDLMQTSCGSPCYAAPELVVSDSLYTGRKVDVWSCGVILYAMLAGYLPFDDDPANPEGDNINLLYKYIVTTPLTFPEYVTPHARDLLRRILVPDPRKRADLFEVARHSWLSEYSHIVSHITSSTTNINDIATTTVPPEGTQEGPSLTRSASVREPPKSYQSSTAPLGGLIHQQGKISQDEQTEKTRRDAKRRTVQVEYVAPQSQTARGEAPTKNTSNTAAPSSAATKTPAVSDSRGGTDQSTSLAAAQNKPLPVDPPAEAGSRGTHVKASGATQELPPTHANMPRSMSESAGTSLGNQAQSQTTRPNTGHSMASLNAGRLPSRGSYGQPVAPTVAATNAQGRLAQPKNGKQYSISSPIPQDSSSASIGRPSTQQLPAKFNATPAQEPPKGHKRSNTVSSIGEKIFGRSGSLFGNRGNQAAGPRQKSGKRYPPTSMKEPYAGDESRTSLDSRRSISYAFNRKQSDAASETRPRRFSLLNSLKGLGSGKGDQQTDGEPQTGHDQDFSRPATGPTGPSSRTTTGYGAYENSQNSQKEAEPQPQDMSYEAQIERQFAELHESQQNFQADAYASQSTEYGSSQNDLQPQYTNQYGYQYGYDDRSRPSVQVTRSKGTVLQKNRKFADAYEYERDLSHHSGSSGAARKVMDFFRRRGKARAGEDR</sequence>
<dbReference type="GeneID" id="25319403"/>
<feature type="compositionally biased region" description="Low complexity" evidence="11">
    <location>
        <begin position="10"/>
        <end position="27"/>
    </location>
</feature>
<feature type="region of interest" description="Disordered" evidence="11">
    <location>
        <begin position="895"/>
        <end position="1073"/>
    </location>
</feature>
<dbReference type="PANTHER" id="PTHR24346">
    <property type="entry name" value="MAP/MICROTUBULE AFFINITY-REGULATING KINASE"/>
    <property type="match status" value="1"/>
</dbReference>
<dbReference type="InterPro" id="IPR011009">
    <property type="entry name" value="Kinase-like_dom_sf"/>
</dbReference>
<feature type="compositionally biased region" description="Low complexity" evidence="11">
    <location>
        <begin position="701"/>
        <end position="719"/>
    </location>
</feature>
<dbReference type="PROSITE" id="PS00108">
    <property type="entry name" value="PROTEIN_KINASE_ST"/>
    <property type="match status" value="1"/>
</dbReference>
<evidence type="ECO:0000256" key="3">
    <source>
        <dbReference type="ARBA" id="ARBA00022553"/>
    </source>
</evidence>
<keyword evidence="5 10" id="KW-0547">Nucleotide-binding</keyword>
<dbReference type="EC" id="2.7.11.1" evidence="1"/>
<evidence type="ECO:0000256" key="6">
    <source>
        <dbReference type="ARBA" id="ARBA00022777"/>
    </source>
</evidence>
<accession>A0A0F4YM20</accession>
<keyword evidence="14" id="KW-1185">Reference proteome</keyword>
<feature type="compositionally biased region" description="Low complexity" evidence="11">
    <location>
        <begin position="842"/>
        <end position="856"/>
    </location>
</feature>
<evidence type="ECO:0000256" key="8">
    <source>
        <dbReference type="ARBA" id="ARBA00047899"/>
    </source>
</evidence>
<organism evidence="13 14">
    <name type="scientific">Rasamsonia emersonii (strain ATCC 16479 / CBS 393.64 / IMI 116815)</name>
    <dbReference type="NCBI Taxonomy" id="1408163"/>
    <lineage>
        <taxon>Eukaryota</taxon>
        <taxon>Fungi</taxon>
        <taxon>Dikarya</taxon>
        <taxon>Ascomycota</taxon>
        <taxon>Pezizomycotina</taxon>
        <taxon>Eurotiomycetes</taxon>
        <taxon>Eurotiomycetidae</taxon>
        <taxon>Eurotiales</taxon>
        <taxon>Trichocomaceae</taxon>
        <taxon>Rasamsonia</taxon>
    </lineage>
</organism>
<evidence type="ECO:0000256" key="11">
    <source>
        <dbReference type="SAM" id="MobiDB-lite"/>
    </source>
</evidence>
<evidence type="ECO:0000259" key="12">
    <source>
        <dbReference type="PROSITE" id="PS50011"/>
    </source>
</evidence>
<dbReference type="EMBL" id="LASV01000402">
    <property type="protein sequence ID" value="KKA18911.1"/>
    <property type="molecule type" value="Genomic_DNA"/>
</dbReference>
<feature type="binding site" evidence="10">
    <location>
        <position position="334"/>
    </location>
    <ligand>
        <name>ATP</name>
        <dbReference type="ChEBI" id="CHEBI:30616"/>
    </ligand>
</feature>
<dbReference type="GO" id="GO:0005737">
    <property type="term" value="C:cytoplasm"/>
    <property type="evidence" value="ECO:0007669"/>
    <property type="project" value="UniProtKB-ARBA"/>
</dbReference>
<dbReference type="GO" id="GO:0004674">
    <property type="term" value="F:protein serine/threonine kinase activity"/>
    <property type="evidence" value="ECO:0007669"/>
    <property type="project" value="UniProtKB-KW"/>
</dbReference>
<evidence type="ECO:0000256" key="9">
    <source>
        <dbReference type="ARBA" id="ARBA00048679"/>
    </source>
</evidence>
<dbReference type="FunFam" id="3.30.200.20:FF:000003">
    <property type="entry name" value="Non-specific serine/threonine protein kinase"/>
    <property type="match status" value="1"/>
</dbReference>
<dbReference type="SUPFAM" id="SSF56112">
    <property type="entry name" value="Protein kinase-like (PK-like)"/>
    <property type="match status" value="1"/>
</dbReference>
<feature type="compositionally biased region" description="Polar residues" evidence="11">
    <location>
        <begin position="64"/>
        <end position="83"/>
    </location>
</feature>
<dbReference type="PANTHER" id="PTHR24346:SF110">
    <property type="entry name" value="NON-SPECIFIC SERINE_THREONINE PROTEIN KINASE"/>
    <property type="match status" value="1"/>
</dbReference>
<evidence type="ECO:0000256" key="1">
    <source>
        <dbReference type="ARBA" id="ARBA00012513"/>
    </source>
</evidence>
<evidence type="ECO:0000313" key="13">
    <source>
        <dbReference type="EMBL" id="KKA18911.1"/>
    </source>
</evidence>
<dbReference type="InterPro" id="IPR000719">
    <property type="entry name" value="Prot_kinase_dom"/>
</dbReference>
<feature type="region of interest" description="Disordered" evidence="11">
    <location>
        <begin position="271"/>
        <end position="296"/>
    </location>
</feature>
<dbReference type="CDD" id="cd14076">
    <property type="entry name" value="STKc_Kin4"/>
    <property type="match status" value="1"/>
</dbReference>
<evidence type="ECO:0000256" key="5">
    <source>
        <dbReference type="ARBA" id="ARBA00022741"/>
    </source>
</evidence>
<feature type="compositionally biased region" description="Polar residues" evidence="11">
    <location>
        <begin position="774"/>
        <end position="803"/>
    </location>
</feature>
<dbReference type="OrthoDB" id="193931at2759"/>
<comment type="catalytic activity">
    <reaction evidence="9">
        <text>L-seryl-[protein] + ATP = O-phospho-L-seryl-[protein] + ADP + H(+)</text>
        <dbReference type="Rhea" id="RHEA:17989"/>
        <dbReference type="Rhea" id="RHEA-COMP:9863"/>
        <dbReference type="Rhea" id="RHEA-COMP:11604"/>
        <dbReference type="ChEBI" id="CHEBI:15378"/>
        <dbReference type="ChEBI" id="CHEBI:29999"/>
        <dbReference type="ChEBI" id="CHEBI:30616"/>
        <dbReference type="ChEBI" id="CHEBI:83421"/>
        <dbReference type="ChEBI" id="CHEBI:456216"/>
        <dbReference type="EC" id="2.7.11.1"/>
    </reaction>
</comment>
<dbReference type="InterPro" id="IPR034674">
    <property type="entry name" value="STK_Kin4/ppk1"/>
</dbReference>
<dbReference type="GO" id="GO:0035556">
    <property type="term" value="P:intracellular signal transduction"/>
    <property type="evidence" value="ECO:0007669"/>
    <property type="project" value="TreeGrafter"/>
</dbReference>
<proteinExistence type="predicted"/>
<feature type="region of interest" description="Disordered" evidence="11">
    <location>
        <begin position="1"/>
        <end position="227"/>
    </location>
</feature>
<comment type="caution">
    <text evidence="13">The sequence shown here is derived from an EMBL/GenBank/DDBJ whole genome shotgun (WGS) entry which is preliminary data.</text>
</comment>
<evidence type="ECO:0000256" key="7">
    <source>
        <dbReference type="ARBA" id="ARBA00022840"/>
    </source>
</evidence>
<dbReference type="InterPro" id="IPR008271">
    <property type="entry name" value="Ser/Thr_kinase_AS"/>
</dbReference>
<keyword evidence="4 13" id="KW-0808">Transferase</keyword>
<dbReference type="STRING" id="1408163.A0A0F4YM20"/>
<keyword evidence="6 13" id="KW-0418">Kinase</keyword>